<keyword evidence="2" id="KW-0645">Protease</keyword>
<dbReference type="InterPro" id="IPR000209">
    <property type="entry name" value="Peptidase_S8/S53_dom"/>
</dbReference>
<evidence type="ECO:0000259" key="8">
    <source>
        <dbReference type="Pfam" id="PF00082"/>
    </source>
</evidence>
<accession>A0AAD8NC74</accession>
<dbReference type="FunFam" id="3.50.30.30:FF:000005">
    <property type="entry name" value="subtilisin-like protease SBT1.5"/>
    <property type="match status" value="1"/>
</dbReference>
<gene>
    <name evidence="10" type="ORF">POM88_001998</name>
</gene>
<dbReference type="PROSITE" id="PS51892">
    <property type="entry name" value="SUBTILASE"/>
    <property type="match status" value="1"/>
</dbReference>
<dbReference type="Proteomes" id="UP001237642">
    <property type="component" value="Unassembled WGS sequence"/>
</dbReference>
<dbReference type="InterPro" id="IPR046450">
    <property type="entry name" value="PA_dom_sf"/>
</dbReference>
<evidence type="ECO:0000256" key="4">
    <source>
        <dbReference type="ARBA" id="ARBA00022801"/>
    </source>
</evidence>
<keyword evidence="6" id="KW-0325">Glycoprotein</keyword>
<dbReference type="SUPFAM" id="SSF52025">
    <property type="entry name" value="PA domain"/>
    <property type="match status" value="1"/>
</dbReference>
<dbReference type="Gene3D" id="3.40.50.200">
    <property type="entry name" value="Peptidase S8/S53 domain"/>
    <property type="match status" value="1"/>
</dbReference>
<evidence type="ECO:0000256" key="5">
    <source>
        <dbReference type="ARBA" id="ARBA00022825"/>
    </source>
</evidence>
<evidence type="ECO:0000256" key="7">
    <source>
        <dbReference type="PROSITE-ProRule" id="PRU01240"/>
    </source>
</evidence>
<reference evidence="10" key="1">
    <citation type="submission" date="2023-02" db="EMBL/GenBank/DDBJ databases">
        <title>Genome of toxic invasive species Heracleum sosnowskyi carries increased number of genes despite the absence of recent whole-genome duplications.</title>
        <authorList>
            <person name="Schelkunov M."/>
            <person name="Shtratnikova V."/>
            <person name="Makarenko M."/>
            <person name="Klepikova A."/>
            <person name="Omelchenko D."/>
            <person name="Novikova G."/>
            <person name="Obukhova E."/>
            <person name="Bogdanov V."/>
            <person name="Penin A."/>
            <person name="Logacheva M."/>
        </authorList>
    </citation>
    <scope>NUCLEOTIDE SEQUENCE</scope>
    <source>
        <strain evidence="10">Hsosn_3</strain>
        <tissue evidence="10">Leaf</tissue>
    </source>
</reference>
<evidence type="ECO:0000256" key="3">
    <source>
        <dbReference type="ARBA" id="ARBA00022729"/>
    </source>
</evidence>
<reference evidence="10" key="2">
    <citation type="submission" date="2023-05" db="EMBL/GenBank/DDBJ databases">
        <authorList>
            <person name="Schelkunov M.I."/>
        </authorList>
    </citation>
    <scope>NUCLEOTIDE SEQUENCE</scope>
    <source>
        <strain evidence="10">Hsosn_3</strain>
        <tissue evidence="10">Leaf</tissue>
    </source>
</reference>
<comment type="similarity">
    <text evidence="1 7">Belongs to the peptidase S8 family.</text>
</comment>
<keyword evidence="3" id="KW-0732">Signal</keyword>
<evidence type="ECO:0000256" key="2">
    <source>
        <dbReference type="ARBA" id="ARBA00022670"/>
    </source>
</evidence>
<dbReference type="EMBL" id="JAUIZM010000001">
    <property type="protein sequence ID" value="KAK1402393.1"/>
    <property type="molecule type" value="Genomic_DNA"/>
</dbReference>
<dbReference type="Pfam" id="PF00082">
    <property type="entry name" value="Peptidase_S8"/>
    <property type="match status" value="1"/>
</dbReference>
<feature type="domain" description="Peptidase S8/S53" evidence="8">
    <location>
        <begin position="62"/>
        <end position="223"/>
    </location>
</feature>
<organism evidence="10 11">
    <name type="scientific">Heracleum sosnowskyi</name>
    <dbReference type="NCBI Taxonomy" id="360622"/>
    <lineage>
        <taxon>Eukaryota</taxon>
        <taxon>Viridiplantae</taxon>
        <taxon>Streptophyta</taxon>
        <taxon>Embryophyta</taxon>
        <taxon>Tracheophyta</taxon>
        <taxon>Spermatophyta</taxon>
        <taxon>Magnoliopsida</taxon>
        <taxon>eudicotyledons</taxon>
        <taxon>Gunneridae</taxon>
        <taxon>Pentapetalae</taxon>
        <taxon>asterids</taxon>
        <taxon>campanulids</taxon>
        <taxon>Apiales</taxon>
        <taxon>Apiaceae</taxon>
        <taxon>Apioideae</taxon>
        <taxon>apioid superclade</taxon>
        <taxon>Tordylieae</taxon>
        <taxon>Tordyliinae</taxon>
        <taxon>Heracleum</taxon>
    </lineage>
</organism>
<name>A0AAD8NC74_9APIA</name>
<dbReference type="InterPro" id="IPR045051">
    <property type="entry name" value="SBT"/>
</dbReference>
<evidence type="ECO:0008006" key="12">
    <source>
        <dbReference type="Google" id="ProtNLM"/>
    </source>
</evidence>
<proteinExistence type="inferred from homology"/>
<keyword evidence="5" id="KW-0720">Serine protease</keyword>
<sequence>MCHLEYSSVIVDFKSLNLWWGPLLEEANQKNHQRIYLPEQVLIWDIEAQPNRRAVFGAAESPPDLCDTNGHGSHTLSTAGGSFVPGANVFCYGNGTTKGGSSKARVAAYKVCWPPVGDNACFDADILAAFDVAIDDGVDIRSVSLGGDAVDFFIDSVAIGSFHVVKHGILVVCSAENSGPNAGTAENLSPWKFTVGASTIDRQFPSYVTLGNKIQFKGGSLSVEGLPTKKFYPVIGSKDAKAADASKEDAELCKAKSLDSDKVKGKILVGLRGDNARVDKGQQALSAGVVAMILANNDLSGNEIIADPHVLRDSHITYSNGLAVYQYIQSIKMLAVQKEKPCKGFHRQDYKYKARNQQLYYRISSSPFFITIDHCRPLSSATAPPKGLAVLEDVRPSAGPAKAAVVPLTDPVTLIVEEKLNVRLKRDGAVSNFDVQGTLSLQV</sequence>
<dbReference type="GO" id="GO:0004252">
    <property type="term" value="F:serine-type endopeptidase activity"/>
    <property type="evidence" value="ECO:0007669"/>
    <property type="project" value="InterPro"/>
</dbReference>
<evidence type="ECO:0000256" key="1">
    <source>
        <dbReference type="ARBA" id="ARBA00011073"/>
    </source>
</evidence>
<evidence type="ECO:0000256" key="6">
    <source>
        <dbReference type="ARBA" id="ARBA00023180"/>
    </source>
</evidence>
<keyword evidence="11" id="KW-1185">Reference proteome</keyword>
<evidence type="ECO:0000313" key="11">
    <source>
        <dbReference type="Proteomes" id="UP001237642"/>
    </source>
</evidence>
<feature type="domain" description="PA" evidence="9">
    <location>
        <begin position="249"/>
        <end position="323"/>
    </location>
</feature>
<dbReference type="InterPro" id="IPR003137">
    <property type="entry name" value="PA_domain"/>
</dbReference>
<dbReference type="GO" id="GO:0006508">
    <property type="term" value="P:proteolysis"/>
    <property type="evidence" value="ECO:0007669"/>
    <property type="project" value="UniProtKB-KW"/>
</dbReference>
<comment type="caution">
    <text evidence="7">Lacks conserved residue(s) required for the propagation of feature annotation.</text>
</comment>
<dbReference type="InterPro" id="IPR036852">
    <property type="entry name" value="Peptidase_S8/S53_dom_sf"/>
</dbReference>
<dbReference type="Gene3D" id="3.50.30.30">
    <property type="match status" value="1"/>
</dbReference>
<dbReference type="CDD" id="cd02120">
    <property type="entry name" value="PA_subtilisin_like"/>
    <property type="match status" value="1"/>
</dbReference>
<evidence type="ECO:0000313" key="10">
    <source>
        <dbReference type="EMBL" id="KAK1402393.1"/>
    </source>
</evidence>
<dbReference type="AlphaFoldDB" id="A0AAD8NC74"/>
<dbReference type="SUPFAM" id="SSF52743">
    <property type="entry name" value="Subtilisin-like"/>
    <property type="match status" value="1"/>
</dbReference>
<comment type="caution">
    <text evidence="10">The sequence shown here is derived from an EMBL/GenBank/DDBJ whole genome shotgun (WGS) entry which is preliminary data.</text>
</comment>
<dbReference type="Pfam" id="PF02225">
    <property type="entry name" value="PA"/>
    <property type="match status" value="1"/>
</dbReference>
<protein>
    <recommendedName>
        <fullName evidence="12">Subtilisin-like protease</fullName>
    </recommendedName>
</protein>
<keyword evidence="4" id="KW-0378">Hydrolase</keyword>
<evidence type="ECO:0000259" key="9">
    <source>
        <dbReference type="Pfam" id="PF02225"/>
    </source>
</evidence>
<dbReference type="PANTHER" id="PTHR10795">
    <property type="entry name" value="PROPROTEIN CONVERTASE SUBTILISIN/KEXIN"/>
    <property type="match status" value="1"/>
</dbReference>